<feature type="region of interest" description="Disordered" evidence="1">
    <location>
        <begin position="45"/>
        <end position="64"/>
    </location>
</feature>
<feature type="compositionally biased region" description="Basic and acidic residues" evidence="1">
    <location>
        <begin position="73"/>
        <end position="85"/>
    </location>
</feature>
<organism evidence="2 3">
    <name type="scientific">Synaphobranchus kaupii</name>
    <name type="common">Kaup's arrowtooth eel</name>
    <dbReference type="NCBI Taxonomy" id="118154"/>
    <lineage>
        <taxon>Eukaryota</taxon>
        <taxon>Metazoa</taxon>
        <taxon>Chordata</taxon>
        <taxon>Craniata</taxon>
        <taxon>Vertebrata</taxon>
        <taxon>Euteleostomi</taxon>
        <taxon>Actinopterygii</taxon>
        <taxon>Neopterygii</taxon>
        <taxon>Teleostei</taxon>
        <taxon>Anguilliformes</taxon>
        <taxon>Synaphobranchidae</taxon>
        <taxon>Synaphobranchus</taxon>
    </lineage>
</organism>
<name>A0A9Q1EU44_SYNKA</name>
<accession>A0A9Q1EU44</accession>
<reference evidence="2" key="1">
    <citation type="journal article" date="2023" name="Science">
        <title>Genome structures resolve the early diversification of teleost fishes.</title>
        <authorList>
            <person name="Parey E."/>
            <person name="Louis A."/>
            <person name="Montfort J."/>
            <person name="Bouchez O."/>
            <person name="Roques C."/>
            <person name="Iampietro C."/>
            <person name="Lluch J."/>
            <person name="Castinel A."/>
            <person name="Donnadieu C."/>
            <person name="Desvignes T."/>
            <person name="Floi Bucao C."/>
            <person name="Jouanno E."/>
            <person name="Wen M."/>
            <person name="Mejri S."/>
            <person name="Dirks R."/>
            <person name="Jansen H."/>
            <person name="Henkel C."/>
            <person name="Chen W.J."/>
            <person name="Zahm M."/>
            <person name="Cabau C."/>
            <person name="Klopp C."/>
            <person name="Thompson A.W."/>
            <person name="Robinson-Rechavi M."/>
            <person name="Braasch I."/>
            <person name="Lecointre G."/>
            <person name="Bobe J."/>
            <person name="Postlethwait J.H."/>
            <person name="Berthelot C."/>
            <person name="Roest Crollius H."/>
            <person name="Guiguen Y."/>
        </authorList>
    </citation>
    <scope>NUCLEOTIDE SEQUENCE</scope>
    <source>
        <strain evidence="2">WJC10195</strain>
    </source>
</reference>
<evidence type="ECO:0000256" key="1">
    <source>
        <dbReference type="SAM" id="MobiDB-lite"/>
    </source>
</evidence>
<keyword evidence="3" id="KW-1185">Reference proteome</keyword>
<gene>
    <name evidence="2" type="ORF">SKAU_G00292890</name>
</gene>
<proteinExistence type="predicted"/>
<protein>
    <submittedName>
        <fullName evidence="2">Uncharacterized protein</fullName>
    </submittedName>
</protein>
<sequence>MRFGVHCAAALAVSAAQNDTGCPHAAPGLLEPLIRLRFPQPEPLEGGVGNYSSENYPSLRRVSHNTGCTRVQRGKETSELTDRGSRQGCRSALLRIGGPGSQDRS</sequence>
<feature type="region of interest" description="Disordered" evidence="1">
    <location>
        <begin position="72"/>
        <end position="105"/>
    </location>
</feature>
<dbReference type="Proteomes" id="UP001152622">
    <property type="component" value="Chromosome 12"/>
</dbReference>
<dbReference type="AlphaFoldDB" id="A0A9Q1EU44"/>
<comment type="caution">
    <text evidence="2">The sequence shown here is derived from an EMBL/GenBank/DDBJ whole genome shotgun (WGS) entry which is preliminary data.</text>
</comment>
<evidence type="ECO:0000313" key="2">
    <source>
        <dbReference type="EMBL" id="KAJ8345096.1"/>
    </source>
</evidence>
<evidence type="ECO:0000313" key="3">
    <source>
        <dbReference type="Proteomes" id="UP001152622"/>
    </source>
</evidence>
<dbReference type="EMBL" id="JAINUF010000012">
    <property type="protein sequence ID" value="KAJ8345096.1"/>
    <property type="molecule type" value="Genomic_DNA"/>
</dbReference>